<gene>
    <name evidence="6" type="ORF">N865_12030</name>
</gene>
<dbReference type="SUPFAM" id="SSF46689">
    <property type="entry name" value="Homeodomain-like"/>
    <property type="match status" value="1"/>
</dbReference>
<dbReference type="Proteomes" id="UP000019489">
    <property type="component" value="Unassembled WGS sequence"/>
</dbReference>
<evidence type="ECO:0000256" key="3">
    <source>
        <dbReference type="ARBA" id="ARBA00023163"/>
    </source>
</evidence>
<evidence type="ECO:0000313" key="6">
    <source>
        <dbReference type="EMBL" id="EWT01036.1"/>
    </source>
</evidence>
<protein>
    <submittedName>
        <fullName evidence="6">TetR family transcriptional regulator</fullName>
    </submittedName>
</protein>
<sequence length="241" mass="25576">MTTEETARPVLGKRARQRQAIESEILRVAREHLATEGAAALSLRAIARDLGMVSSGIYRYVESRDELLTRLIVDAYTSLAETVHDAHDQVEPADLTGRWDAIGNGLRSWAIAHPHDFALLYGSPVPDYTAPADRTTQAGTAVLVVLLRLLDDVDRAGRLASPPAGLEESLATAALGPMLSDDFFAGTGIDATALAQGLAAWTLLLGAVTSEVFEQLGPLPDAEGLFACLLVSASGLFIDAD</sequence>
<name>W9G4J5_9MICO</name>
<dbReference type="AlphaFoldDB" id="W9G4J5"/>
<evidence type="ECO:0000256" key="2">
    <source>
        <dbReference type="ARBA" id="ARBA00023125"/>
    </source>
</evidence>
<dbReference type="PATRIC" id="fig|1386089.3.peg.2741"/>
<evidence type="ECO:0000313" key="7">
    <source>
        <dbReference type="Proteomes" id="UP000019489"/>
    </source>
</evidence>
<feature type="DNA-binding region" description="H-T-H motif" evidence="4">
    <location>
        <begin position="42"/>
        <end position="61"/>
    </location>
</feature>
<reference evidence="6 7" key="1">
    <citation type="submission" date="2013-08" db="EMBL/GenBank/DDBJ databases">
        <title>Intrasporangium oryzae NRRL B-24470.</title>
        <authorList>
            <person name="Liu H."/>
            <person name="Wang G."/>
        </authorList>
    </citation>
    <scope>NUCLEOTIDE SEQUENCE [LARGE SCALE GENOMIC DNA]</scope>
    <source>
        <strain evidence="6 7">NRRL B-24470</strain>
    </source>
</reference>
<organism evidence="6 7">
    <name type="scientific">Intrasporangium oryzae NRRL B-24470</name>
    <dbReference type="NCBI Taxonomy" id="1386089"/>
    <lineage>
        <taxon>Bacteria</taxon>
        <taxon>Bacillati</taxon>
        <taxon>Actinomycetota</taxon>
        <taxon>Actinomycetes</taxon>
        <taxon>Micrococcales</taxon>
        <taxon>Intrasporangiaceae</taxon>
        <taxon>Intrasporangium</taxon>
    </lineage>
</organism>
<keyword evidence="1" id="KW-0805">Transcription regulation</keyword>
<evidence type="ECO:0000256" key="4">
    <source>
        <dbReference type="PROSITE-ProRule" id="PRU00335"/>
    </source>
</evidence>
<dbReference type="InterPro" id="IPR036271">
    <property type="entry name" value="Tet_transcr_reg_TetR-rel_C_sf"/>
</dbReference>
<dbReference type="InterPro" id="IPR001647">
    <property type="entry name" value="HTH_TetR"/>
</dbReference>
<dbReference type="InterPro" id="IPR025996">
    <property type="entry name" value="MT1864/Rv1816-like_C"/>
</dbReference>
<dbReference type="PANTHER" id="PTHR30055">
    <property type="entry name" value="HTH-TYPE TRANSCRIPTIONAL REGULATOR RUTR"/>
    <property type="match status" value="1"/>
</dbReference>
<accession>W9G4J5</accession>
<dbReference type="Pfam" id="PF13305">
    <property type="entry name" value="TetR_C_33"/>
    <property type="match status" value="1"/>
</dbReference>
<evidence type="ECO:0000256" key="1">
    <source>
        <dbReference type="ARBA" id="ARBA00023015"/>
    </source>
</evidence>
<dbReference type="Gene3D" id="1.10.357.10">
    <property type="entry name" value="Tetracycline Repressor, domain 2"/>
    <property type="match status" value="1"/>
</dbReference>
<feature type="domain" description="HTH tetR-type" evidence="5">
    <location>
        <begin position="19"/>
        <end position="79"/>
    </location>
</feature>
<dbReference type="EMBL" id="AWSA01000029">
    <property type="protein sequence ID" value="EWT01036.1"/>
    <property type="molecule type" value="Genomic_DNA"/>
</dbReference>
<dbReference type="InterPro" id="IPR050109">
    <property type="entry name" value="HTH-type_TetR-like_transc_reg"/>
</dbReference>
<dbReference type="SUPFAM" id="SSF48498">
    <property type="entry name" value="Tetracyclin repressor-like, C-terminal domain"/>
    <property type="match status" value="1"/>
</dbReference>
<dbReference type="PANTHER" id="PTHR30055:SF243">
    <property type="entry name" value="HTH-TYPE TRANSCRIPTIONAL REGULATOR RV1816"/>
    <property type="match status" value="1"/>
</dbReference>
<comment type="caution">
    <text evidence="6">The sequence shown here is derived from an EMBL/GenBank/DDBJ whole genome shotgun (WGS) entry which is preliminary data.</text>
</comment>
<proteinExistence type="predicted"/>
<dbReference type="Pfam" id="PF00440">
    <property type="entry name" value="TetR_N"/>
    <property type="match status" value="1"/>
</dbReference>
<dbReference type="OrthoDB" id="3210322at2"/>
<keyword evidence="7" id="KW-1185">Reference proteome</keyword>
<dbReference type="STRING" id="1386089.N865_12030"/>
<dbReference type="InterPro" id="IPR009057">
    <property type="entry name" value="Homeodomain-like_sf"/>
</dbReference>
<keyword evidence="3" id="KW-0804">Transcription</keyword>
<keyword evidence="2 4" id="KW-0238">DNA-binding</keyword>
<dbReference type="GO" id="GO:0000976">
    <property type="term" value="F:transcription cis-regulatory region binding"/>
    <property type="evidence" value="ECO:0007669"/>
    <property type="project" value="TreeGrafter"/>
</dbReference>
<dbReference type="eggNOG" id="COG1309">
    <property type="taxonomic scope" value="Bacteria"/>
</dbReference>
<evidence type="ECO:0000259" key="5">
    <source>
        <dbReference type="PROSITE" id="PS50977"/>
    </source>
</evidence>
<dbReference type="GO" id="GO:0003700">
    <property type="term" value="F:DNA-binding transcription factor activity"/>
    <property type="evidence" value="ECO:0007669"/>
    <property type="project" value="TreeGrafter"/>
</dbReference>
<dbReference type="RefSeq" id="WP_034806987.1">
    <property type="nucleotide sequence ID" value="NZ_AWSA01000029.1"/>
</dbReference>
<dbReference type="PROSITE" id="PS50977">
    <property type="entry name" value="HTH_TETR_2"/>
    <property type="match status" value="1"/>
</dbReference>